<protein>
    <submittedName>
        <fullName evidence="1">Uncharacterized protein</fullName>
    </submittedName>
</protein>
<gene>
    <name evidence="1" type="ORF">SAMN04488514_102210</name>
</gene>
<dbReference type="EMBL" id="FNGV01000002">
    <property type="protein sequence ID" value="SDL64785.1"/>
    <property type="molecule type" value="Genomic_DNA"/>
</dbReference>
<dbReference type="Proteomes" id="UP000199440">
    <property type="component" value="Unassembled WGS sequence"/>
</dbReference>
<reference evidence="1 2" key="1">
    <citation type="submission" date="2016-10" db="EMBL/GenBank/DDBJ databases">
        <authorList>
            <person name="de Groot N.N."/>
        </authorList>
    </citation>
    <scope>NUCLEOTIDE SEQUENCE [LARGE SCALE GENOMIC DNA]</scope>
    <source>
        <strain evidence="1 2">DSM 19886</strain>
    </source>
</reference>
<evidence type="ECO:0000313" key="2">
    <source>
        <dbReference type="Proteomes" id="UP000199440"/>
    </source>
</evidence>
<proteinExistence type="predicted"/>
<keyword evidence="2" id="KW-1185">Reference proteome</keyword>
<accession>A0A1G9LTP2</accession>
<organism evidence="1 2">
    <name type="scientific">Kriegella aquimaris</name>
    <dbReference type="NCBI Taxonomy" id="192904"/>
    <lineage>
        <taxon>Bacteria</taxon>
        <taxon>Pseudomonadati</taxon>
        <taxon>Bacteroidota</taxon>
        <taxon>Flavobacteriia</taxon>
        <taxon>Flavobacteriales</taxon>
        <taxon>Flavobacteriaceae</taxon>
        <taxon>Kriegella</taxon>
    </lineage>
</organism>
<name>A0A1G9LTP2_9FLAO</name>
<sequence length="44" mass="5016">MNYENYYKYIQDGAIDIGNCFDLQCKRHSETIVGAEANSGQNKL</sequence>
<dbReference type="AlphaFoldDB" id="A0A1G9LTP2"/>
<dbReference type="RefSeq" id="WP_262495057.1">
    <property type="nucleotide sequence ID" value="NZ_FNGV01000002.1"/>
</dbReference>
<evidence type="ECO:0000313" key="1">
    <source>
        <dbReference type="EMBL" id="SDL64785.1"/>
    </source>
</evidence>